<name>A0ACD5ET76_9HYPH</name>
<sequence length="57" mass="6034">MSAVFELAPVDRLLVLAVAILAGATLLVAVEAHAFCSVFCIHRGTMMIETQICSGRS</sequence>
<organism evidence="1 2">
    <name type="scientific">Rhizobium ruizarguesonis</name>
    <dbReference type="NCBI Taxonomy" id="2081791"/>
    <lineage>
        <taxon>Bacteria</taxon>
        <taxon>Pseudomonadati</taxon>
        <taxon>Pseudomonadota</taxon>
        <taxon>Alphaproteobacteria</taxon>
        <taxon>Hyphomicrobiales</taxon>
        <taxon>Rhizobiaceae</taxon>
        <taxon>Rhizobium/Agrobacterium group</taxon>
        <taxon>Rhizobium</taxon>
    </lineage>
</organism>
<evidence type="ECO:0000313" key="1">
    <source>
        <dbReference type="EMBL" id="XKM42298.1"/>
    </source>
</evidence>
<evidence type="ECO:0000313" key="2">
    <source>
        <dbReference type="Proteomes" id="UP000078465"/>
    </source>
</evidence>
<accession>A0ACD5ET76</accession>
<proteinExistence type="predicted"/>
<reference evidence="1" key="1">
    <citation type="submission" date="2024-10" db="EMBL/GenBank/DDBJ databases">
        <title>Strain of Rhizobium-related bacteria isolated fromm roots of Vavilovia formosa.</title>
        <authorList>
            <person name="Kimeklis A."/>
            <person name="Afonin A."/>
        </authorList>
    </citation>
    <scope>NUCLEOTIDE SEQUENCE</scope>
    <source>
        <strain evidence="1">Vaf-46</strain>
    </source>
</reference>
<dbReference type="EMBL" id="CP171853">
    <property type="protein sequence ID" value="XKM42298.1"/>
    <property type="molecule type" value="Genomic_DNA"/>
</dbReference>
<dbReference type="Proteomes" id="UP000078465">
    <property type="component" value="Chromosome"/>
</dbReference>
<protein>
    <submittedName>
        <fullName evidence="1">Uncharacterized protein</fullName>
    </submittedName>
</protein>
<gene>
    <name evidence="1" type="ORF">A4U53_018180</name>
</gene>